<evidence type="ECO:0000313" key="1">
    <source>
        <dbReference type="EMBL" id="KEF38094.1"/>
    </source>
</evidence>
<dbReference type="OrthoDB" id="2855273at2"/>
<dbReference type="GO" id="GO:0140737">
    <property type="term" value="C:encapsulin nanocompartment"/>
    <property type="evidence" value="ECO:0007669"/>
    <property type="project" value="InterPro"/>
</dbReference>
<dbReference type="GO" id="GO:0004322">
    <property type="term" value="F:ferroxidase activity"/>
    <property type="evidence" value="ECO:0007669"/>
    <property type="project" value="InterPro"/>
</dbReference>
<dbReference type="RefSeq" id="WP_035195860.1">
    <property type="nucleotide sequence ID" value="NZ_JJRY01000009.1"/>
</dbReference>
<dbReference type="Pfam" id="PF24309">
    <property type="entry name" value="IMEF_Flp"/>
    <property type="match status" value="1"/>
</dbReference>
<dbReference type="EMBL" id="JJRY01000009">
    <property type="protein sequence ID" value="KEF38094.1"/>
    <property type="molecule type" value="Genomic_DNA"/>
</dbReference>
<gene>
    <name evidence="1" type="ORF">M670_02512</name>
</gene>
<comment type="caution">
    <text evidence="1">The sequence shown here is derived from an EMBL/GenBank/DDBJ whole genome shotgun (WGS) entry which is preliminary data.</text>
</comment>
<dbReference type="InterPro" id="IPR030909">
    <property type="entry name" value="IMEF_cargo"/>
</dbReference>
<dbReference type="NCBIfam" id="TIGR04536">
    <property type="entry name" value="geobac_encap"/>
    <property type="match status" value="1"/>
</dbReference>
<organism evidence="1 2">
    <name type="scientific">Schinkia azotoformans MEV2011</name>
    <dbReference type="NCBI Taxonomy" id="1348973"/>
    <lineage>
        <taxon>Bacteria</taxon>
        <taxon>Bacillati</taxon>
        <taxon>Bacillota</taxon>
        <taxon>Bacilli</taxon>
        <taxon>Bacillales</taxon>
        <taxon>Bacillaceae</taxon>
        <taxon>Calidifontibacillus/Schinkia group</taxon>
        <taxon>Schinkia</taxon>
    </lineage>
</organism>
<protein>
    <submittedName>
        <fullName evidence="1">Uncharacterized protein</fullName>
    </submittedName>
</protein>
<dbReference type="AlphaFoldDB" id="A0A072NKA0"/>
<reference evidence="1 2" key="1">
    <citation type="submission" date="2014-04" db="EMBL/GenBank/DDBJ databases">
        <title>Draft genome sequence of Bacillus azotoformans MEV2011, a (co-) denitrifying strain unable to grow in the presence of oxygen.</title>
        <authorList>
            <person name="Nielsen M."/>
            <person name="Schreiber L."/>
            <person name="Finster K."/>
            <person name="Schramm A."/>
        </authorList>
    </citation>
    <scope>NUCLEOTIDE SEQUENCE [LARGE SCALE GENOMIC DNA]</scope>
    <source>
        <strain evidence="1 2">MEV2011</strain>
    </source>
</reference>
<dbReference type="GO" id="GO:0140315">
    <property type="term" value="F:iron ion sequestering activity"/>
    <property type="evidence" value="ECO:0007669"/>
    <property type="project" value="InterPro"/>
</dbReference>
<evidence type="ECO:0000313" key="2">
    <source>
        <dbReference type="Proteomes" id="UP000027936"/>
    </source>
</evidence>
<name>A0A072NKA0_SCHAZ</name>
<sequence length="197" mass="22987">MTNEAIKELEELFIRTEEAVTTFMNMLQPKVEGANDEYQHLYWHHIYEEEEQRLDRLKDLLPRVNHYVNNKEDQSIDNLEFIHLLQDISLEKFGLHNFEEHLDLALYDDSTGEHGETLRSMRKMTEADYERIKVLLNTLNEAYGGAANRAGSVPTDEKENVGDHLKLDKFTNEHTIMNENPIIPGKKKLTVGSLKYN</sequence>
<dbReference type="PATRIC" id="fig|1348973.3.peg.2430"/>
<proteinExistence type="predicted"/>
<accession>A0A072NKA0</accession>
<dbReference type="Proteomes" id="UP000027936">
    <property type="component" value="Unassembled WGS sequence"/>
</dbReference>